<dbReference type="InterPro" id="IPR012340">
    <property type="entry name" value="NA-bd_OB-fold"/>
</dbReference>
<dbReference type="InterPro" id="IPR029319">
    <property type="entry name" value="DNA_ligase_OB"/>
</dbReference>
<comment type="catalytic activity">
    <reaction evidence="6">
        <text>ATP + (deoxyribonucleotide)n-3'-hydroxyl + 5'-phospho-(deoxyribonucleotide)m = (deoxyribonucleotide)n+m + AMP + diphosphate.</text>
        <dbReference type="EC" id="6.5.1.1"/>
    </reaction>
</comment>
<dbReference type="Pfam" id="PF01068">
    <property type="entry name" value="DNA_ligase_A_M"/>
    <property type="match status" value="1"/>
</dbReference>
<dbReference type="SUPFAM" id="SSF50249">
    <property type="entry name" value="Nucleic acid-binding proteins"/>
    <property type="match status" value="1"/>
</dbReference>
<dbReference type="Gene3D" id="2.40.50.140">
    <property type="entry name" value="Nucleic acid-binding proteins"/>
    <property type="match status" value="1"/>
</dbReference>
<feature type="signal peptide" evidence="7">
    <location>
        <begin position="1"/>
        <end position="26"/>
    </location>
</feature>
<dbReference type="InterPro" id="IPR012310">
    <property type="entry name" value="DNA_ligase_ATP-dep_cent"/>
</dbReference>
<keyword evidence="3" id="KW-0235">DNA replication</keyword>
<dbReference type="PROSITE" id="PS50160">
    <property type="entry name" value="DNA_LIGASE_A3"/>
    <property type="match status" value="1"/>
</dbReference>
<evidence type="ECO:0000256" key="2">
    <source>
        <dbReference type="ARBA" id="ARBA00022598"/>
    </source>
</evidence>
<dbReference type="InterPro" id="IPR050326">
    <property type="entry name" value="NAD_dep_DNA_ligaseB"/>
</dbReference>
<reference evidence="9 10" key="1">
    <citation type="submission" date="2017-01" db="EMBL/GenBank/DDBJ databases">
        <title>Genome sequencing of Rhodoferax fermentans JCM 7819.</title>
        <authorList>
            <person name="Kim Y.J."/>
            <person name="Farh M.E.-A."/>
            <person name="Yang D.-C."/>
        </authorList>
    </citation>
    <scope>NUCLEOTIDE SEQUENCE [LARGE SCALE GENOMIC DNA]</scope>
    <source>
        <strain evidence="9 10">JCM 7819</strain>
    </source>
</reference>
<evidence type="ECO:0000256" key="1">
    <source>
        <dbReference type="ARBA" id="ARBA00001968"/>
    </source>
</evidence>
<proteinExistence type="predicted"/>
<dbReference type="PROSITE" id="PS51257">
    <property type="entry name" value="PROKAR_LIPOPROTEIN"/>
    <property type="match status" value="1"/>
</dbReference>
<dbReference type="Gene3D" id="3.30.470.30">
    <property type="entry name" value="DNA ligase/mRNA capping enzyme"/>
    <property type="match status" value="1"/>
</dbReference>
<dbReference type="STRING" id="28066.RF819_04095"/>
<dbReference type="Pfam" id="PF14743">
    <property type="entry name" value="DNA_ligase_OB_2"/>
    <property type="match status" value="1"/>
</dbReference>
<organism evidence="9 10">
    <name type="scientific">Rhodoferax fermentans</name>
    <dbReference type="NCBI Taxonomy" id="28066"/>
    <lineage>
        <taxon>Bacteria</taxon>
        <taxon>Pseudomonadati</taxon>
        <taxon>Pseudomonadota</taxon>
        <taxon>Betaproteobacteria</taxon>
        <taxon>Burkholderiales</taxon>
        <taxon>Comamonadaceae</taxon>
        <taxon>Rhodoferax</taxon>
    </lineage>
</organism>
<keyword evidence="7" id="KW-0732">Signal</keyword>
<dbReference type="SUPFAM" id="SSF56091">
    <property type="entry name" value="DNA ligase/mRNA capping enzyme, catalytic domain"/>
    <property type="match status" value="1"/>
</dbReference>
<gene>
    <name evidence="9" type="ORF">RF819_04095</name>
</gene>
<evidence type="ECO:0000256" key="5">
    <source>
        <dbReference type="ARBA" id="ARBA00023204"/>
    </source>
</evidence>
<dbReference type="NCBIfam" id="NF006592">
    <property type="entry name" value="PRK09125.1"/>
    <property type="match status" value="1"/>
</dbReference>
<evidence type="ECO:0000256" key="3">
    <source>
        <dbReference type="ARBA" id="ARBA00022705"/>
    </source>
</evidence>
<dbReference type="PANTHER" id="PTHR47810">
    <property type="entry name" value="DNA LIGASE"/>
    <property type="match status" value="1"/>
</dbReference>
<dbReference type="GO" id="GO:0006310">
    <property type="term" value="P:DNA recombination"/>
    <property type="evidence" value="ECO:0007669"/>
    <property type="project" value="InterPro"/>
</dbReference>
<comment type="caution">
    <text evidence="9">The sequence shown here is derived from an EMBL/GenBank/DDBJ whole genome shotgun (WGS) entry which is preliminary data.</text>
</comment>
<evidence type="ECO:0000313" key="9">
    <source>
        <dbReference type="EMBL" id="OOV06007.1"/>
    </source>
</evidence>
<dbReference type="CDD" id="cd08041">
    <property type="entry name" value="OBF_kDNA_ligase_like"/>
    <property type="match status" value="1"/>
</dbReference>
<dbReference type="AlphaFoldDB" id="A0A1T1APP5"/>
<evidence type="ECO:0000313" key="10">
    <source>
        <dbReference type="Proteomes" id="UP000190750"/>
    </source>
</evidence>
<dbReference type="EMBL" id="MTJN01000002">
    <property type="protein sequence ID" value="OOV06007.1"/>
    <property type="molecule type" value="Genomic_DNA"/>
</dbReference>
<dbReference type="GO" id="GO:0003910">
    <property type="term" value="F:DNA ligase (ATP) activity"/>
    <property type="evidence" value="ECO:0007669"/>
    <property type="project" value="UniProtKB-EC"/>
</dbReference>
<dbReference type="Proteomes" id="UP000190750">
    <property type="component" value="Unassembled WGS sequence"/>
</dbReference>
<keyword evidence="4" id="KW-0227">DNA damage</keyword>
<dbReference type="RefSeq" id="WP_078363786.1">
    <property type="nucleotide sequence ID" value="NZ_MTJN01000002.1"/>
</dbReference>
<keyword evidence="5" id="KW-0234">DNA repair</keyword>
<dbReference type="GO" id="GO:0005524">
    <property type="term" value="F:ATP binding"/>
    <property type="evidence" value="ECO:0007669"/>
    <property type="project" value="InterPro"/>
</dbReference>
<dbReference type="PANTHER" id="PTHR47810:SF1">
    <property type="entry name" value="DNA LIGASE B"/>
    <property type="match status" value="1"/>
</dbReference>
<keyword evidence="10" id="KW-1185">Reference proteome</keyword>
<dbReference type="CDD" id="cd07896">
    <property type="entry name" value="Adenylation_kDNA_ligase_like"/>
    <property type="match status" value="1"/>
</dbReference>
<comment type="cofactor">
    <cofactor evidence="1">
        <name>a divalent metal cation</name>
        <dbReference type="ChEBI" id="CHEBI:60240"/>
    </cofactor>
</comment>
<feature type="chain" id="PRO_5011961614" evidence="7">
    <location>
        <begin position="27"/>
        <end position="298"/>
    </location>
</feature>
<evidence type="ECO:0000256" key="7">
    <source>
        <dbReference type="SAM" id="SignalP"/>
    </source>
</evidence>
<accession>A0A1T1APP5</accession>
<evidence type="ECO:0000259" key="8">
    <source>
        <dbReference type="PROSITE" id="PS50160"/>
    </source>
</evidence>
<feature type="domain" description="ATP-dependent DNA ligase family profile" evidence="8">
    <location>
        <begin position="145"/>
        <end position="248"/>
    </location>
</feature>
<evidence type="ECO:0000256" key="4">
    <source>
        <dbReference type="ARBA" id="ARBA00022763"/>
    </source>
</evidence>
<dbReference type="Gene3D" id="3.30.1490.70">
    <property type="match status" value="1"/>
</dbReference>
<dbReference type="OrthoDB" id="9782700at2"/>
<name>A0A1T1APP5_RHOFE</name>
<sequence>MHFSRSATSVACLALLLGGACPPVLAAAASPSGTPDALAAANIPALMLASDWLAKEDPAAHLVSEKLDGVRAFWDGQTLRFRSGRVIAAPGWFTAALPAVALDGELWLGRGRFDELSGLVRRATPLEDDWRQVRYMVFDLPGAPEPFGERVQRLQAVLAQAAQPWLQAVPQQRVSDAQALQALLTTTVQGGGEGLVLHRADALWSPGRSSALRKLKPQPDDEARVVGHLPGKGRLHGQMGALLLELPSGQRFALGTGFSDAQRADPPPIGSLVSYRYRERTPKGLPRFASFLRVRKPE</sequence>
<evidence type="ECO:0000256" key="6">
    <source>
        <dbReference type="ARBA" id="ARBA00034003"/>
    </source>
</evidence>
<dbReference type="GO" id="GO:0006281">
    <property type="term" value="P:DNA repair"/>
    <property type="evidence" value="ECO:0007669"/>
    <property type="project" value="UniProtKB-KW"/>
</dbReference>
<keyword evidence="2 9" id="KW-0436">Ligase</keyword>
<dbReference type="GO" id="GO:0006260">
    <property type="term" value="P:DNA replication"/>
    <property type="evidence" value="ECO:0007669"/>
    <property type="project" value="UniProtKB-KW"/>
</dbReference>
<protein>
    <submittedName>
        <fullName evidence="9">DNA ligase</fullName>
    </submittedName>
</protein>